<name>A0ABM8UVZ3_9BACT</name>
<organism evidence="2 3">
    <name type="scientific">Dyadobacter linearis</name>
    <dbReference type="NCBI Taxonomy" id="2823330"/>
    <lineage>
        <taxon>Bacteria</taxon>
        <taxon>Pseudomonadati</taxon>
        <taxon>Bacteroidota</taxon>
        <taxon>Cytophagia</taxon>
        <taxon>Cytophagales</taxon>
        <taxon>Spirosomataceae</taxon>
        <taxon>Dyadobacter</taxon>
    </lineage>
</organism>
<accession>A0ABM8UVZ3</accession>
<keyword evidence="1" id="KW-1133">Transmembrane helix</keyword>
<evidence type="ECO:0000256" key="1">
    <source>
        <dbReference type="SAM" id="Phobius"/>
    </source>
</evidence>
<keyword evidence="1" id="KW-0812">Transmembrane</keyword>
<feature type="transmembrane region" description="Helical" evidence="1">
    <location>
        <begin position="205"/>
        <end position="223"/>
    </location>
</feature>
<keyword evidence="3" id="KW-1185">Reference proteome</keyword>
<feature type="transmembrane region" description="Helical" evidence="1">
    <location>
        <begin position="7"/>
        <end position="28"/>
    </location>
</feature>
<sequence>MYYKKTYRILSMGIMAGITIIIAVSYFLGVIKAVWWPVIGTTSLLITVGTSIFSYLENRTDRFMQEGSWEREYHRKLSKYTSLAGDVSYMSFLDDADKIEILAKIKAGYKDSIIEELESERDDDSESMSADDIRKEQISETFGVLESLTSRISGEISSLSTRANVNLVIGCVTTLLSAGVLIWFTQGLPDSFVNSVELLSYYIPRLSVVIFVEVFAFFFLRLYRSNLNEIKYYRNEATNIDLRHAALRSVLIDSNPEALKLVVSSFLKTERNAILKRGETTAEIETTKHLHQSDKSFVESFKSVFNSLQKFRLVGNSKEEGV</sequence>
<protein>
    <submittedName>
        <fullName evidence="2">Uncharacterized protein</fullName>
    </submittedName>
</protein>
<keyword evidence="1" id="KW-0472">Membrane</keyword>
<gene>
    <name evidence="2" type="ORF">DYBT9623_04450</name>
</gene>
<dbReference type="Proteomes" id="UP000679725">
    <property type="component" value="Unassembled WGS sequence"/>
</dbReference>
<evidence type="ECO:0000313" key="3">
    <source>
        <dbReference type="Proteomes" id="UP000679725"/>
    </source>
</evidence>
<feature type="transmembrane region" description="Helical" evidence="1">
    <location>
        <begin position="165"/>
        <end position="185"/>
    </location>
</feature>
<reference evidence="2 3" key="1">
    <citation type="submission" date="2021-04" db="EMBL/GenBank/DDBJ databases">
        <authorList>
            <person name="Rodrigo-Torres L."/>
            <person name="Arahal R. D."/>
            <person name="Lucena T."/>
        </authorList>
    </citation>
    <scope>NUCLEOTIDE SEQUENCE [LARGE SCALE GENOMIC DNA]</scope>
    <source>
        <strain evidence="2 3">CECT 9623</strain>
    </source>
</reference>
<comment type="caution">
    <text evidence="2">The sequence shown here is derived from an EMBL/GenBank/DDBJ whole genome shotgun (WGS) entry which is preliminary data.</text>
</comment>
<dbReference type="EMBL" id="CAJRAU010000007">
    <property type="protein sequence ID" value="CAG5072913.1"/>
    <property type="molecule type" value="Genomic_DNA"/>
</dbReference>
<feature type="transmembrane region" description="Helical" evidence="1">
    <location>
        <begin position="34"/>
        <end position="56"/>
    </location>
</feature>
<evidence type="ECO:0000313" key="2">
    <source>
        <dbReference type="EMBL" id="CAG5072913.1"/>
    </source>
</evidence>
<proteinExistence type="predicted"/>